<proteinExistence type="inferred from homology"/>
<keyword evidence="11" id="KW-0482">Metalloprotease</keyword>
<dbReference type="InterPro" id="IPR044245">
    <property type="entry name" value="Spartan"/>
</dbReference>
<evidence type="ECO:0000256" key="1">
    <source>
        <dbReference type="ARBA" id="ARBA00004123"/>
    </source>
</evidence>
<dbReference type="InterPro" id="IPR006640">
    <property type="entry name" value="SprT-like_domain"/>
</dbReference>
<feature type="compositionally biased region" description="Basic and acidic residues" evidence="15">
    <location>
        <begin position="284"/>
        <end position="293"/>
    </location>
</feature>
<comment type="subcellular location">
    <subcellularLocation>
        <location evidence="2">Chromosome</location>
    </subcellularLocation>
    <subcellularLocation>
        <location evidence="1">Nucleus</location>
    </subcellularLocation>
</comment>
<evidence type="ECO:0000256" key="3">
    <source>
        <dbReference type="ARBA" id="ARBA00010724"/>
    </source>
</evidence>
<evidence type="ECO:0000256" key="12">
    <source>
        <dbReference type="ARBA" id="ARBA00023204"/>
    </source>
</evidence>
<name>A0A9N9X1H3_PHACE</name>
<gene>
    <name evidence="18" type="ORF">PHAECO_LOCUS3437</name>
</gene>
<evidence type="ECO:0000256" key="5">
    <source>
        <dbReference type="ARBA" id="ARBA00022670"/>
    </source>
</evidence>
<dbReference type="GO" id="GO:0005634">
    <property type="term" value="C:nucleus"/>
    <property type="evidence" value="ECO:0007669"/>
    <property type="project" value="UniProtKB-SubCell"/>
</dbReference>
<dbReference type="PANTHER" id="PTHR21220">
    <property type="entry name" value="DNA-DEPENDENT METALLOPROTEASE SPRTN"/>
    <property type="match status" value="1"/>
</dbReference>
<evidence type="ECO:0000256" key="10">
    <source>
        <dbReference type="ARBA" id="ARBA00022833"/>
    </source>
</evidence>
<feature type="domain" description="SprT-like" evidence="16">
    <location>
        <begin position="101"/>
        <end position="270"/>
    </location>
</feature>
<dbReference type="Pfam" id="PF22934">
    <property type="entry name" value="SPRTN_ZBD"/>
    <property type="match status" value="1"/>
</dbReference>
<keyword evidence="10" id="KW-0862">Zinc</keyword>
<dbReference type="GO" id="GO:0008270">
    <property type="term" value="F:zinc ion binding"/>
    <property type="evidence" value="ECO:0007669"/>
    <property type="project" value="UniProtKB-KW"/>
</dbReference>
<evidence type="ECO:0000256" key="9">
    <source>
        <dbReference type="ARBA" id="ARBA00022801"/>
    </source>
</evidence>
<keyword evidence="5" id="KW-0645">Protease</keyword>
<feature type="compositionally biased region" description="Polar residues" evidence="15">
    <location>
        <begin position="310"/>
        <end position="320"/>
    </location>
</feature>
<evidence type="ECO:0000256" key="4">
    <source>
        <dbReference type="ARBA" id="ARBA00022454"/>
    </source>
</evidence>
<feature type="domain" description="UBZ4-type" evidence="17">
    <location>
        <begin position="539"/>
        <end position="560"/>
    </location>
</feature>
<keyword evidence="4" id="KW-0158">Chromosome</keyword>
<evidence type="ECO:0000256" key="7">
    <source>
        <dbReference type="ARBA" id="ARBA00022763"/>
    </source>
</evidence>
<dbReference type="GO" id="GO:0006508">
    <property type="term" value="P:proteolysis"/>
    <property type="evidence" value="ECO:0007669"/>
    <property type="project" value="UniProtKB-KW"/>
</dbReference>
<comment type="similarity">
    <text evidence="3">Belongs to the Spartan family.</text>
</comment>
<dbReference type="Gene3D" id="3.30.160.60">
    <property type="entry name" value="Classic Zinc Finger"/>
    <property type="match status" value="2"/>
</dbReference>
<dbReference type="GO" id="GO:0003697">
    <property type="term" value="F:single-stranded DNA binding"/>
    <property type="evidence" value="ECO:0007669"/>
    <property type="project" value="InterPro"/>
</dbReference>
<evidence type="ECO:0000313" key="18">
    <source>
        <dbReference type="EMBL" id="CAG9816377.1"/>
    </source>
</evidence>
<keyword evidence="19" id="KW-1185">Reference proteome</keyword>
<reference evidence="18" key="2">
    <citation type="submission" date="2022-10" db="EMBL/GenBank/DDBJ databases">
        <authorList>
            <consortium name="ENA_rothamsted_submissions"/>
            <consortium name="culmorum"/>
            <person name="King R."/>
        </authorList>
    </citation>
    <scope>NUCLEOTIDE SEQUENCE</scope>
</reference>
<organism evidence="18 19">
    <name type="scientific">Phaedon cochleariae</name>
    <name type="common">Mustard beetle</name>
    <dbReference type="NCBI Taxonomy" id="80249"/>
    <lineage>
        <taxon>Eukaryota</taxon>
        <taxon>Metazoa</taxon>
        <taxon>Ecdysozoa</taxon>
        <taxon>Arthropoda</taxon>
        <taxon>Hexapoda</taxon>
        <taxon>Insecta</taxon>
        <taxon>Pterygota</taxon>
        <taxon>Neoptera</taxon>
        <taxon>Endopterygota</taxon>
        <taxon>Coleoptera</taxon>
        <taxon>Polyphaga</taxon>
        <taxon>Cucujiformia</taxon>
        <taxon>Chrysomeloidea</taxon>
        <taxon>Chrysomelidae</taxon>
        <taxon>Chrysomelinae</taxon>
        <taxon>Chrysomelini</taxon>
        <taxon>Phaedon</taxon>
    </lineage>
</organism>
<dbReference type="GO" id="GO:0004222">
    <property type="term" value="F:metalloendopeptidase activity"/>
    <property type="evidence" value="ECO:0007669"/>
    <property type="project" value="InterPro"/>
</dbReference>
<evidence type="ECO:0000256" key="15">
    <source>
        <dbReference type="SAM" id="MobiDB-lite"/>
    </source>
</evidence>
<feature type="domain" description="UBZ4-type" evidence="17">
    <location>
        <begin position="578"/>
        <end position="601"/>
    </location>
</feature>
<dbReference type="EMBL" id="OU896719">
    <property type="protein sequence ID" value="CAG9816377.1"/>
    <property type="molecule type" value="Genomic_DNA"/>
</dbReference>
<dbReference type="OrthoDB" id="5236983at2759"/>
<dbReference type="PANTHER" id="PTHR21220:SF0">
    <property type="entry name" value="DNA-DEPENDENT METALLOPROTEASE SPRTN"/>
    <property type="match status" value="1"/>
</dbReference>
<reference evidence="18" key="1">
    <citation type="submission" date="2022-01" db="EMBL/GenBank/DDBJ databases">
        <authorList>
            <person name="King R."/>
        </authorList>
    </citation>
    <scope>NUCLEOTIDE SEQUENCE</scope>
</reference>
<feature type="domain" description="UBZ4-type" evidence="17">
    <location>
        <begin position="626"/>
        <end position="647"/>
    </location>
</feature>
<evidence type="ECO:0000256" key="14">
    <source>
        <dbReference type="ARBA" id="ARBA00030396"/>
    </source>
</evidence>
<dbReference type="SMART" id="SM00734">
    <property type="entry name" value="ZnF_Rad18"/>
    <property type="match status" value="4"/>
</dbReference>
<dbReference type="Proteomes" id="UP001153737">
    <property type="component" value="Chromosome 13"/>
</dbReference>
<dbReference type="Pfam" id="PF10263">
    <property type="entry name" value="SprT-like"/>
    <property type="match status" value="1"/>
</dbReference>
<keyword evidence="9" id="KW-0378">Hydrolase</keyword>
<evidence type="ECO:0000256" key="13">
    <source>
        <dbReference type="ARBA" id="ARBA00023242"/>
    </source>
</evidence>
<dbReference type="GO" id="GO:0006281">
    <property type="term" value="P:DNA repair"/>
    <property type="evidence" value="ECO:0007669"/>
    <property type="project" value="UniProtKB-KW"/>
</dbReference>
<evidence type="ECO:0000256" key="6">
    <source>
        <dbReference type="ARBA" id="ARBA00022723"/>
    </source>
</evidence>
<dbReference type="GO" id="GO:0005694">
    <property type="term" value="C:chromosome"/>
    <property type="evidence" value="ECO:0007669"/>
    <property type="project" value="UniProtKB-SubCell"/>
</dbReference>
<accession>A0A9N9X1H3</accession>
<dbReference type="GO" id="GO:0031593">
    <property type="term" value="F:polyubiquitin modification-dependent protein binding"/>
    <property type="evidence" value="ECO:0007669"/>
    <property type="project" value="TreeGrafter"/>
</dbReference>
<dbReference type="SMART" id="SM00731">
    <property type="entry name" value="SprT"/>
    <property type="match status" value="1"/>
</dbReference>
<keyword evidence="8" id="KW-0863">Zinc-finger</keyword>
<feature type="domain" description="UBZ4-type" evidence="17">
    <location>
        <begin position="459"/>
        <end position="482"/>
    </location>
</feature>
<evidence type="ECO:0000256" key="11">
    <source>
        <dbReference type="ARBA" id="ARBA00023049"/>
    </source>
</evidence>
<evidence type="ECO:0000259" key="17">
    <source>
        <dbReference type="SMART" id="SM00734"/>
    </source>
</evidence>
<evidence type="ECO:0000313" key="19">
    <source>
        <dbReference type="Proteomes" id="UP001153737"/>
    </source>
</evidence>
<keyword evidence="12" id="KW-0234">DNA repair</keyword>
<evidence type="ECO:0000256" key="2">
    <source>
        <dbReference type="ARBA" id="ARBA00004286"/>
    </source>
</evidence>
<sequence>MAEVDYQLALLLQHKFDQEKKAQADFQLARSLQEQFEKEVNLQKKSEADLELARSLQEHYQKEYEVECPSQNLVYDKPVNKPKNSGKSLTDPSWEVIDPTPDIHALFIAFNQRFFWNKLGAVTVSWSKRMTTCAGICSYQGAGGMCTITLSEPLLKLRPRKDLVETLLHEMIHAYLFVTHNNRDRDGHGPEFHKHMYRINSEAGTNITVYHNFHDEVRLYQQHWWRCDGPCQSRKPFFGMVKRAMNRPPGPNDRWWGEHSRNCGGSFIKVKEPEKTVKTGKSKPIVDPKKTSDIRNFLPTEKSKDLSKLASPNSPQNIKATSLSNKIHTISNNDNTKTVSNPIPKAGNIFGFTNLAGPKPGSSTKGAVKNASNTIVINKKPSITKVEAKQPDSKAGPSTYVKKDPQPPTRALSEQEYSSVRNHWLNKFPDQSSTKKRTLSMSSQAGNPVEKAPKLSSSAVECPACSKQIQDTELNAHLDECLKESKFEECIICQKKVAAADYEHHVSKCTEEAFRDDVFEEAKETVICDCEGKLEEDKNCEVCQKTVPAKQYPVHLEACLNGMYDNIEAQLNGLAEDKVDCLACSKKIRKSQLDNHLEECMSLSQIFDDENDPVEGEVEKEDNRYNCPFCMKLFKEQDMSEHIDECLGKENSSHIFE</sequence>
<keyword evidence="7" id="KW-0227">DNA damage</keyword>
<dbReference type="InterPro" id="IPR006642">
    <property type="entry name" value="Rad18_UBZ4"/>
</dbReference>
<keyword evidence="6" id="KW-0479">Metal-binding</keyword>
<evidence type="ECO:0000256" key="8">
    <source>
        <dbReference type="ARBA" id="ARBA00022771"/>
    </source>
</evidence>
<keyword evidence="13" id="KW-0539">Nucleus</keyword>
<protein>
    <recommendedName>
        <fullName evidence="14">Protein with SprT-like domain at the N terminus</fullName>
    </recommendedName>
</protein>
<evidence type="ECO:0000259" key="16">
    <source>
        <dbReference type="SMART" id="SM00731"/>
    </source>
</evidence>
<feature type="region of interest" description="Disordered" evidence="15">
    <location>
        <begin position="275"/>
        <end position="320"/>
    </location>
</feature>
<dbReference type="InterPro" id="IPR055220">
    <property type="entry name" value="SPRTN_ZBD"/>
</dbReference>
<dbReference type="AlphaFoldDB" id="A0A9N9X1H3"/>
<feature type="region of interest" description="Disordered" evidence="15">
    <location>
        <begin position="382"/>
        <end position="454"/>
    </location>
</feature>